<comment type="caution">
    <text evidence="1">The sequence shown here is derived from an EMBL/GenBank/DDBJ whole genome shotgun (WGS) entry which is preliminary data.</text>
</comment>
<evidence type="ECO:0000313" key="1">
    <source>
        <dbReference type="EMBL" id="RHC50188.1"/>
    </source>
</evidence>
<proteinExistence type="predicted"/>
<name>A0A414ALD9_9FIRM</name>
<dbReference type="RefSeq" id="WP_021894720.1">
    <property type="nucleotide sequence ID" value="NZ_JAUUNS010000136.1"/>
</dbReference>
<reference evidence="1 2" key="1">
    <citation type="submission" date="2018-08" db="EMBL/GenBank/DDBJ databases">
        <title>A genome reference for cultivated species of the human gut microbiota.</title>
        <authorList>
            <person name="Zou Y."/>
            <person name="Xue W."/>
            <person name="Luo G."/>
        </authorList>
    </citation>
    <scope>NUCLEOTIDE SEQUENCE [LARGE SCALE GENOMIC DNA]</scope>
    <source>
        <strain evidence="1 2">AM35-14</strain>
    </source>
</reference>
<gene>
    <name evidence="1" type="ORF">DW839_26040</name>
</gene>
<evidence type="ECO:0000313" key="2">
    <source>
        <dbReference type="Proteomes" id="UP000283975"/>
    </source>
</evidence>
<dbReference type="Proteomes" id="UP000283975">
    <property type="component" value="Unassembled WGS sequence"/>
</dbReference>
<dbReference type="AlphaFoldDB" id="A0A414ALD9"/>
<sequence length="102" mass="12307">MKYKEFLEYLESNLEGYNIFMRKARQFQGLQNAKRKKKWSDEKVEKAAYDMWRMSMEPLYNNLKHEINSDSRLSWISFIENHEVMENVNESINDIDFTGDVA</sequence>
<accession>A0A414ALD9</accession>
<protein>
    <submittedName>
        <fullName evidence="1">Uncharacterized protein</fullName>
    </submittedName>
</protein>
<organism evidence="1 2">
    <name type="scientific">Enterocloster bolteae</name>
    <dbReference type="NCBI Taxonomy" id="208479"/>
    <lineage>
        <taxon>Bacteria</taxon>
        <taxon>Bacillati</taxon>
        <taxon>Bacillota</taxon>
        <taxon>Clostridia</taxon>
        <taxon>Lachnospirales</taxon>
        <taxon>Lachnospiraceae</taxon>
        <taxon>Enterocloster</taxon>
    </lineage>
</organism>
<dbReference type="EMBL" id="QSHZ01000038">
    <property type="protein sequence ID" value="RHC50188.1"/>
    <property type="molecule type" value="Genomic_DNA"/>
</dbReference>